<dbReference type="EC" id="3.6.-.-" evidence="6"/>
<dbReference type="SUPFAM" id="SSF52540">
    <property type="entry name" value="P-loop containing nucleoside triphosphate hydrolases"/>
    <property type="match status" value="1"/>
</dbReference>
<name>A0A1F4S6Y9_UNCSA</name>
<dbReference type="InterPro" id="IPR006073">
    <property type="entry name" value="GTP-bd"/>
</dbReference>
<gene>
    <name evidence="6" type="primary">mnmE</name>
    <name evidence="6" type="synonym">trmE</name>
    <name evidence="9" type="ORF">A2290_02865</name>
</gene>
<comment type="caution">
    <text evidence="9">The sequence shown here is derived from an EMBL/GenBank/DDBJ whole genome shotgun (WGS) entry which is preliminary data.</text>
</comment>
<evidence type="ECO:0000256" key="5">
    <source>
        <dbReference type="ARBA" id="ARBA00023134"/>
    </source>
</evidence>
<dbReference type="EMBL" id="MEUA01000012">
    <property type="protein sequence ID" value="OGC16179.1"/>
    <property type="molecule type" value="Genomic_DNA"/>
</dbReference>
<dbReference type="Pfam" id="PF10396">
    <property type="entry name" value="TrmE_N"/>
    <property type="match status" value="1"/>
</dbReference>
<dbReference type="InterPro" id="IPR027368">
    <property type="entry name" value="MnmE_dom2"/>
</dbReference>
<feature type="binding site" evidence="6">
    <location>
        <position position="438"/>
    </location>
    <ligand>
        <name>(6S)-5-formyl-5,6,7,8-tetrahydrofolate</name>
        <dbReference type="ChEBI" id="CHEBI:57457"/>
    </ligand>
</feature>
<dbReference type="NCBIfam" id="TIGR00231">
    <property type="entry name" value="small_GTP"/>
    <property type="match status" value="1"/>
</dbReference>
<keyword evidence="4 6" id="KW-0630">Potassium</keyword>
<dbReference type="CDD" id="cd14858">
    <property type="entry name" value="TrmE_N"/>
    <property type="match status" value="1"/>
</dbReference>
<feature type="binding site" evidence="6">
    <location>
        <position position="245"/>
    </location>
    <ligand>
        <name>K(+)</name>
        <dbReference type="ChEBI" id="CHEBI:29103"/>
    </ligand>
</feature>
<comment type="similarity">
    <text evidence="1 6 7">Belongs to the TRAFAC class TrmE-Era-EngA-EngB-Septin-like GTPase superfamily. TrmE GTPase family.</text>
</comment>
<feature type="binding site" evidence="6">
    <location>
        <position position="79"/>
    </location>
    <ligand>
        <name>(6S)-5-formyl-5,6,7,8-tetrahydrofolate</name>
        <dbReference type="ChEBI" id="CHEBI:57457"/>
    </ligand>
</feature>
<dbReference type="InterPro" id="IPR018948">
    <property type="entry name" value="GTP-bd_TrmE_N"/>
</dbReference>
<dbReference type="HAMAP" id="MF_00379">
    <property type="entry name" value="GTPase_MnmE"/>
    <property type="match status" value="1"/>
</dbReference>
<accession>A0A1F4S6Y9</accession>
<comment type="cofactor">
    <cofactor evidence="6">
        <name>K(+)</name>
        <dbReference type="ChEBI" id="CHEBI:29103"/>
    </cofactor>
    <text evidence="6">Binds 1 potassium ion per subunit.</text>
</comment>
<dbReference type="InterPro" id="IPR027417">
    <property type="entry name" value="P-loop_NTPase"/>
</dbReference>
<dbReference type="Gene3D" id="1.20.120.430">
    <property type="entry name" value="tRNA modification GTPase MnmE domain 2"/>
    <property type="match status" value="1"/>
</dbReference>
<keyword evidence="6" id="KW-0460">Magnesium</keyword>
<feature type="binding site" evidence="6">
    <location>
        <begin position="265"/>
        <end position="268"/>
    </location>
    <ligand>
        <name>GTP</name>
        <dbReference type="ChEBI" id="CHEBI:37565"/>
    </ligand>
</feature>
<feature type="binding site" evidence="6">
    <location>
        <begin position="240"/>
        <end position="246"/>
    </location>
    <ligand>
        <name>GTP</name>
        <dbReference type="ChEBI" id="CHEBI:37565"/>
    </ligand>
</feature>
<comment type="subunit">
    <text evidence="6">Homodimer. Heterotetramer of two MnmE and two MnmG subunits.</text>
</comment>
<dbReference type="GO" id="GO:0003924">
    <property type="term" value="F:GTPase activity"/>
    <property type="evidence" value="ECO:0007669"/>
    <property type="project" value="UniProtKB-UniRule"/>
</dbReference>
<keyword evidence="6" id="KW-0479">Metal-binding</keyword>
<dbReference type="PROSITE" id="PS51709">
    <property type="entry name" value="G_TRME"/>
    <property type="match status" value="1"/>
</dbReference>
<evidence type="ECO:0000256" key="2">
    <source>
        <dbReference type="ARBA" id="ARBA00022694"/>
    </source>
</evidence>
<feature type="binding site" evidence="6">
    <location>
        <begin position="221"/>
        <end position="226"/>
    </location>
    <ligand>
        <name>GTP</name>
        <dbReference type="ChEBI" id="CHEBI:37565"/>
    </ligand>
</feature>
<dbReference type="NCBIfam" id="TIGR00450">
    <property type="entry name" value="mnmE_trmE_thdF"/>
    <property type="match status" value="1"/>
</dbReference>
<dbReference type="InterPro" id="IPR027266">
    <property type="entry name" value="TrmE/GcvT-like"/>
</dbReference>
<evidence type="ECO:0000256" key="6">
    <source>
        <dbReference type="HAMAP-Rule" id="MF_00379"/>
    </source>
</evidence>
<dbReference type="GO" id="GO:0046872">
    <property type="term" value="F:metal ion binding"/>
    <property type="evidence" value="ECO:0007669"/>
    <property type="project" value="UniProtKB-KW"/>
</dbReference>
<dbReference type="PANTHER" id="PTHR42714">
    <property type="entry name" value="TRNA MODIFICATION GTPASE GTPBP3"/>
    <property type="match status" value="1"/>
</dbReference>
<feature type="binding site" evidence="6">
    <location>
        <position position="242"/>
    </location>
    <ligand>
        <name>K(+)</name>
        <dbReference type="ChEBI" id="CHEBI:29103"/>
    </ligand>
</feature>
<feature type="binding site" evidence="6">
    <location>
        <position position="25"/>
    </location>
    <ligand>
        <name>(6S)-5-formyl-5,6,7,8-tetrahydrofolate</name>
        <dbReference type="ChEBI" id="CHEBI:57457"/>
    </ligand>
</feature>
<comment type="caution">
    <text evidence="6">Lacks conserved residue(s) required for the propagation of feature annotation.</text>
</comment>
<evidence type="ECO:0000259" key="8">
    <source>
        <dbReference type="PROSITE" id="PS51709"/>
    </source>
</evidence>
<evidence type="ECO:0000256" key="4">
    <source>
        <dbReference type="ARBA" id="ARBA00022958"/>
    </source>
</evidence>
<comment type="function">
    <text evidence="6">Exhibits a very high intrinsic GTPase hydrolysis rate. Involved in the addition of a carboxymethylaminomethyl (cmnm) group at the wobble position (U34) of certain tRNAs, forming tRNA-cmnm(5)s(2)U34.</text>
</comment>
<feature type="binding site" evidence="6">
    <location>
        <position position="246"/>
    </location>
    <ligand>
        <name>Mg(2+)</name>
        <dbReference type="ChEBI" id="CHEBI:18420"/>
    </ligand>
</feature>
<dbReference type="Proteomes" id="UP000177905">
    <property type="component" value="Unassembled WGS sequence"/>
</dbReference>
<reference evidence="9 10" key="1">
    <citation type="journal article" date="2016" name="Nat. Commun.">
        <title>Thousands of microbial genomes shed light on interconnected biogeochemical processes in an aquifer system.</title>
        <authorList>
            <person name="Anantharaman K."/>
            <person name="Brown C.T."/>
            <person name="Hug L.A."/>
            <person name="Sharon I."/>
            <person name="Castelle C.J."/>
            <person name="Probst A.J."/>
            <person name="Thomas B.C."/>
            <person name="Singh A."/>
            <person name="Wilkins M.J."/>
            <person name="Karaoz U."/>
            <person name="Brodie E.L."/>
            <person name="Williams K.H."/>
            <person name="Hubbard S.S."/>
            <person name="Banfield J.F."/>
        </authorList>
    </citation>
    <scope>NUCLEOTIDE SEQUENCE [LARGE SCALE GENOMIC DNA]</scope>
</reference>
<feature type="binding site" evidence="6">
    <location>
        <position position="225"/>
    </location>
    <ligand>
        <name>Mg(2+)</name>
        <dbReference type="ChEBI" id="CHEBI:18420"/>
    </ligand>
</feature>
<dbReference type="InterPro" id="IPR031168">
    <property type="entry name" value="G_TrmE"/>
</dbReference>
<dbReference type="GO" id="GO:0005829">
    <property type="term" value="C:cytosol"/>
    <property type="evidence" value="ECO:0007669"/>
    <property type="project" value="TreeGrafter"/>
</dbReference>
<evidence type="ECO:0000256" key="3">
    <source>
        <dbReference type="ARBA" id="ARBA00022741"/>
    </source>
</evidence>
<feature type="domain" description="TrmE-type G" evidence="8">
    <location>
        <begin position="211"/>
        <end position="360"/>
    </location>
</feature>
<dbReference type="InterPro" id="IPR005225">
    <property type="entry name" value="Small_GTP-bd"/>
</dbReference>
<dbReference type="AlphaFoldDB" id="A0A1F4S6Y9"/>
<evidence type="ECO:0000313" key="9">
    <source>
        <dbReference type="EMBL" id="OGC16179.1"/>
    </source>
</evidence>
<dbReference type="Pfam" id="PF01926">
    <property type="entry name" value="MMR_HSR1"/>
    <property type="match status" value="1"/>
</dbReference>
<dbReference type="Pfam" id="PF12631">
    <property type="entry name" value="MnmE_helical"/>
    <property type="match status" value="1"/>
</dbReference>
<dbReference type="PANTHER" id="PTHR42714:SF2">
    <property type="entry name" value="TRNA MODIFICATION GTPASE GTPBP3, MITOCHONDRIAL"/>
    <property type="match status" value="1"/>
</dbReference>
<keyword evidence="3 6" id="KW-0547">Nucleotide-binding</keyword>
<dbReference type="CDD" id="cd04164">
    <property type="entry name" value="trmE"/>
    <property type="match status" value="1"/>
</dbReference>
<keyword evidence="2 6" id="KW-0819">tRNA processing</keyword>
<feature type="binding site" evidence="6">
    <location>
        <position position="118"/>
    </location>
    <ligand>
        <name>(6S)-5-formyl-5,6,7,8-tetrahydrofolate</name>
        <dbReference type="ChEBI" id="CHEBI:57457"/>
    </ligand>
</feature>
<feature type="binding site" evidence="6">
    <location>
        <position position="221"/>
    </location>
    <ligand>
        <name>K(+)</name>
        <dbReference type="ChEBI" id="CHEBI:29103"/>
    </ligand>
</feature>
<comment type="subcellular location">
    <subcellularLocation>
        <location evidence="6">Cytoplasm</location>
    </subcellularLocation>
</comment>
<dbReference type="GO" id="GO:0030488">
    <property type="term" value="P:tRNA methylation"/>
    <property type="evidence" value="ECO:0007669"/>
    <property type="project" value="TreeGrafter"/>
</dbReference>
<organism evidence="9 10">
    <name type="scientific">candidate division WOR-1 bacterium RIFOXYB2_FULL_36_35</name>
    <dbReference type="NCBI Taxonomy" id="1802578"/>
    <lineage>
        <taxon>Bacteria</taxon>
        <taxon>Bacillati</taxon>
        <taxon>Saganbacteria</taxon>
    </lineage>
</organism>
<dbReference type="GO" id="GO:0005525">
    <property type="term" value="F:GTP binding"/>
    <property type="evidence" value="ECO:0007669"/>
    <property type="project" value="UniProtKB-UniRule"/>
</dbReference>
<dbReference type="InterPro" id="IPR025867">
    <property type="entry name" value="MnmE_helical"/>
</dbReference>
<keyword evidence="5 6" id="KW-0342">GTP-binding</keyword>
<evidence type="ECO:0000256" key="7">
    <source>
        <dbReference type="RuleBase" id="RU003313"/>
    </source>
</evidence>
<keyword evidence="6" id="KW-0378">Hydrolase</keyword>
<feature type="binding site" evidence="6">
    <location>
        <position position="240"/>
    </location>
    <ligand>
        <name>K(+)</name>
        <dbReference type="ChEBI" id="CHEBI:29103"/>
    </ligand>
</feature>
<proteinExistence type="inferred from homology"/>
<dbReference type="Gene3D" id="3.40.50.300">
    <property type="entry name" value="P-loop containing nucleotide triphosphate hydrolases"/>
    <property type="match status" value="1"/>
</dbReference>
<dbReference type="Gene3D" id="3.30.1360.120">
    <property type="entry name" value="Probable tRNA modification gtpase trme, domain 1"/>
    <property type="match status" value="1"/>
</dbReference>
<dbReference type="GO" id="GO:0002098">
    <property type="term" value="P:tRNA wobble uridine modification"/>
    <property type="evidence" value="ECO:0007669"/>
    <property type="project" value="TreeGrafter"/>
</dbReference>
<evidence type="ECO:0000313" key="10">
    <source>
        <dbReference type="Proteomes" id="UP000177905"/>
    </source>
</evidence>
<sequence>MDLDFNDTIAAISTPLGFGGIGVVRISGPQAFSIAVSISDIKMPESHRAYHKWLSGNIDEVVITFFRSPKSYTGEDIVEISCHGSPVVVRRLLALILANGARLAGRGEFTKRAFLNNKIDLMQAESVLSLVSAQSEAIADLSTAQLHGKLSAEINALKDSLVSILSEVQASIDFPDDFGPLDPLEKKIADFINTLDLILSNCSYGKLIRNGVNVVIAGKPNVGKSSLLNALLRESRAIVTAIPGTTRDAIVEGLNIKGFQFNIIDTAGIRKTNEFIEQQGINIAKKYIELADLVLLVLDVSQPLDAMDDEMLDLIKNRESIKVLNKIDLGVVLTQEGVKVSAFKGMGILELEEAMLDFVITKKGNNSDVVLTTERQADCLNKAKGILQEIIKDITIKVSMDIVSVKIQEAIEALDEMSGIRVGDEVLDRIFSQFCVGK</sequence>
<dbReference type="InterPro" id="IPR004520">
    <property type="entry name" value="GTPase_MnmE"/>
</dbReference>
<keyword evidence="6" id="KW-0963">Cytoplasm</keyword>
<protein>
    <recommendedName>
        <fullName evidence="6">tRNA modification GTPase MnmE</fullName>
        <ecNumber evidence="6">3.6.-.-</ecNumber>
    </recommendedName>
</protein>
<evidence type="ECO:0000256" key="1">
    <source>
        <dbReference type="ARBA" id="ARBA00011043"/>
    </source>
</evidence>